<dbReference type="InterPro" id="IPR044156">
    <property type="entry name" value="Galectin-like"/>
</dbReference>
<protein>
    <recommendedName>
        <fullName evidence="2">Galectin</fullName>
    </recommendedName>
</protein>
<proteinExistence type="predicted"/>
<dbReference type="InterPro" id="IPR001079">
    <property type="entry name" value="Galectin_CRD"/>
</dbReference>
<organism evidence="5 6">
    <name type="scientific">Cinara cedri</name>
    <dbReference type="NCBI Taxonomy" id="506608"/>
    <lineage>
        <taxon>Eukaryota</taxon>
        <taxon>Metazoa</taxon>
        <taxon>Ecdysozoa</taxon>
        <taxon>Arthropoda</taxon>
        <taxon>Hexapoda</taxon>
        <taxon>Insecta</taxon>
        <taxon>Pterygota</taxon>
        <taxon>Neoptera</taxon>
        <taxon>Paraneoptera</taxon>
        <taxon>Hemiptera</taxon>
        <taxon>Sternorrhyncha</taxon>
        <taxon>Aphidomorpha</taxon>
        <taxon>Aphidoidea</taxon>
        <taxon>Aphididae</taxon>
        <taxon>Lachninae</taxon>
        <taxon>Cinara</taxon>
    </lineage>
</organism>
<evidence type="ECO:0000313" key="6">
    <source>
        <dbReference type="Proteomes" id="UP000325440"/>
    </source>
</evidence>
<accession>A0A5E4ND85</accession>
<dbReference type="SMART" id="SM00908">
    <property type="entry name" value="Gal-bind_lectin"/>
    <property type="match status" value="1"/>
</dbReference>
<name>A0A5E4ND85_9HEMI</name>
<feature type="domain" description="Galectin" evidence="4">
    <location>
        <begin position="13"/>
        <end position="146"/>
    </location>
</feature>
<dbReference type="EMBL" id="CABPRJ010001904">
    <property type="protein sequence ID" value="VVC40440.1"/>
    <property type="molecule type" value="Genomic_DNA"/>
</dbReference>
<dbReference type="Gene3D" id="2.60.120.200">
    <property type="match status" value="1"/>
</dbReference>
<dbReference type="SUPFAM" id="SSF49899">
    <property type="entry name" value="Concanavalin A-like lectins/glucanases"/>
    <property type="match status" value="1"/>
</dbReference>
<reference evidence="5 6" key="1">
    <citation type="submission" date="2019-08" db="EMBL/GenBank/DDBJ databases">
        <authorList>
            <person name="Alioto T."/>
            <person name="Alioto T."/>
            <person name="Gomez Garrido J."/>
        </authorList>
    </citation>
    <scope>NUCLEOTIDE SEQUENCE [LARGE SCALE GENOMIC DNA]</scope>
</reference>
<dbReference type="PANTHER" id="PTHR11346:SF176">
    <property type="entry name" value="32 KDA BETA-GALACTOSIDE-BINDING LECTIN LEC-3"/>
    <property type="match status" value="1"/>
</dbReference>
<dbReference type="GO" id="GO:0016936">
    <property type="term" value="F:galactoside binding"/>
    <property type="evidence" value="ECO:0007669"/>
    <property type="project" value="TreeGrafter"/>
</dbReference>
<gene>
    <name evidence="5" type="ORF">CINCED_3A002903</name>
</gene>
<evidence type="ECO:0000313" key="5">
    <source>
        <dbReference type="EMBL" id="VVC40440.1"/>
    </source>
</evidence>
<evidence type="ECO:0000256" key="3">
    <source>
        <dbReference type="SAM" id="MobiDB-lite"/>
    </source>
</evidence>
<dbReference type="CDD" id="cd00070">
    <property type="entry name" value="GLECT"/>
    <property type="match status" value="1"/>
</dbReference>
<evidence type="ECO:0000256" key="2">
    <source>
        <dbReference type="RuleBase" id="RU102079"/>
    </source>
</evidence>
<dbReference type="GO" id="GO:0030246">
    <property type="term" value="F:carbohydrate binding"/>
    <property type="evidence" value="ECO:0007669"/>
    <property type="project" value="UniProtKB-UniRule"/>
</dbReference>
<sequence>MAQARFLNPIMPFMGAVLSGSEEGSVVRIHGSSFWTSNKICIYFQTDSEVEPRDDVALYIALDFNRNLIIRNSMMAQIWGLEETQGPPVSLVRGQPFNLDIICDVNNYKILFNGVFHAEMKHRIPCINDFYLVVDGDALLYSVQINDIGLALPGQIPIPSHLLLPEQMQYLSEEMPIPEQMHLPEEMPIPEQMHLPEEMAILEQMDFSEEMPLLEQMHYLSEDMPIPEQIHLSEEMPIPQQMIYLSEEMPGLPGQISKPTMFMCVPAGMNVRYVWVVLNSAGPEAYTLPEEHGNSSSSSSSSSSDGPFSSDRFCNVSNVASGEAERAAAPSEIFKKFKNYFHGIRKSLQKS</sequence>
<evidence type="ECO:0000259" key="4">
    <source>
        <dbReference type="PROSITE" id="PS51304"/>
    </source>
</evidence>
<dbReference type="AlphaFoldDB" id="A0A5E4ND85"/>
<dbReference type="Proteomes" id="UP000325440">
    <property type="component" value="Unassembled WGS sequence"/>
</dbReference>
<dbReference type="InterPro" id="IPR013320">
    <property type="entry name" value="ConA-like_dom_sf"/>
</dbReference>
<feature type="region of interest" description="Disordered" evidence="3">
    <location>
        <begin position="289"/>
        <end position="309"/>
    </location>
</feature>
<evidence type="ECO:0000256" key="1">
    <source>
        <dbReference type="ARBA" id="ARBA00022734"/>
    </source>
</evidence>
<keyword evidence="1 2" id="KW-0430">Lectin</keyword>
<dbReference type="SMART" id="SM00276">
    <property type="entry name" value="GLECT"/>
    <property type="match status" value="1"/>
</dbReference>
<dbReference type="PROSITE" id="PS51304">
    <property type="entry name" value="GALECTIN"/>
    <property type="match status" value="1"/>
</dbReference>
<dbReference type="OrthoDB" id="5795596at2759"/>
<keyword evidence="6" id="KW-1185">Reference proteome</keyword>
<feature type="compositionally biased region" description="Low complexity" evidence="3">
    <location>
        <begin position="295"/>
        <end position="304"/>
    </location>
</feature>
<dbReference type="Pfam" id="PF00337">
    <property type="entry name" value="Gal-bind_lectin"/>
    <property type="match status" value="1"/>
</dbReference>
<dbReference type="PANTHER" id="PTHR11346">
    <property type="entry name" value="GALECTIN"/>
    <property type="match status" value="1"/>
</dbReference>